<dbReference type="PANTHER" id="PTHR46089:SF1">
    <property type="entry name" value="ALS2 C-TERMINAL-LIKE PROTEIN"/>
    <property type="match status" value="1"/>
</dbReference>
<organism evidence="3 4">
    <name type="scientific">Zosterops borbonicus</name>
    <dbReference type="NCBI Taxonomy" id="364589"/>
    <lineage>
        <taxon>Eukaryota</taxon>
        <taxon>Metazoa</taxon>
        <taxon>Chordata</taxon>
        <taxon>Craniata</taxon>
        <taxon>Vertebrata</taxon>
        <taxon>Euteleostomi</taxon>
        <taxon>Archelosauria</taxon>
        <taxon>Archosauria</taxon>
        <taxon>Dinosauria</taxon>
        <taxon>Saurischia</taxon>
        <taxon>Theropoda</taxon>
        <taxon>Coelurosauria</taxon>
        <taxon>Aves</taxon>
        <taxon>Neognathae</taxon>
        <taxon>Neoaves</taxon>
        <taxon>Telluraves</taxon>
        <taxon>Australaves</taxon>
        <taxon>Passeriformes</taxon>
        <taxon>Sylvioidea</taxon>
        <taxon>Zosteropidae</taxon>
        <taxon>Zosterops</taxon>
    </lineage>
</organism>
<keyword evidence="1" id="KW-0677">Repeat</keyword>
<dbReference type="SMART" id="SM00698">
    <property type="entry name" value="MORN"/>
    <property type="match status" value="7"/>
</dbReference>
<dbReference type="GO" id="GO:0031267">
    <property type="term" value="F:small GTPase binding"/>
    <property type="evidence" value="ECO:0007669"/>
    <property type="project" value="TreeGrafter"/>
</dbReference>
<dbReference type="InterPro" id="IPR051984">
    <property type="entry name" value="Alsin"/>
</dbReference>
<sequence length="733" mass="83002">MSRAGILASLLRVEENFCSKLSRIHFLVLEPLLGTEPDDPKSREVFPVLRQLRDQLQALWDFSEENSRELRGKLGSGCPREFPALARGEQILKLHIQYFVTLGNFIVIQGFEWAAKSRSALCEAVQGLPGAVGGSPPGRALLWLLQEPFREHVRKQLRLLRRLRDTLNQEPEHSVVAAVERELGKLDSFISQALEEAAATRDLWASLGHKFTAVLRVPERRLLQDSRAVPIAALGVSRRSQRLLLFDDVLVLIQGNSFQSFDLKLVWVDENSEEKSTPGSYNLNITTPEESFVLSAKEPQMKSLWRWKLEQAVRQALNGRRDFPLWGHSGEGGPFRGEGRLRGATYEGEWLRGKPHGKGTLKWRDGRNHVGEFRDGLEHGFGISLSPRRSRDRFDCSKCHWSRGRICGYGIWESGDDQVYRGYFKDDLRHGFGVLESSGAERPFRYTGHWERGRKHGYGIWEDTDRGERYLGMWRDDLRHGAGVVVTQSGLCYQRTFHMGKMVGSGILILEDDSVYEGNFTEDLTFAGKGKLSLANGSGLEGTQSTRNGHEIQLGVQDLPAQDRWVGILQPFQEFLRRGCPRDRLEEFLGFHCGDGKRGKFGIPQSQDHFGIFQALESPLHPLGKLLRALGSAFQASYGGVGANRHLLGMAQAEVKVCARKIWEFSRALLGLSQEQRGVAEGWRLVLPLVLPWFYPELSLLYLLRHQRGDGLYCRGLVRLSRLPDLQLLRLLH</sequence>
<gene>
    <name evidence="3" type="ORF">HGM15179_018124</name>
</gene>
<proteinExistence type="predicted"/>
<dbReference type="Pfam" id="PF02493">
    <property type="entry name" value="MORN"/>
    <property type="match status" value="7"/>
</dbReference>
<protein>
    <recommendedName>
        <fullName evidence="2">Alsin-like PH-like domain-containing protein</fullName>
    </recommendedName>
</protein>
<dbReference type="GO" id="GO:0005085">
    <property type="term" value="F:guanyl-nucleotide exchange factor activity"/>
    <property type="evidence" value="ECO:0007669"/>
    <property type="project" value="TreeGrafter"/>
</dbReference>
<dbReference type="EMBL" id="SWJQ01001186">
    <property type="protein sequence ID" value="TRZ08982.1"/>
    <property type="molecule type" value="Genomic_DNA"/>
</dbReference>
<dbReference type="Proteomes" id="UP000796761">
    <property type="component" value="Unassembled WGS sequence"/>
</dbReference>
<evidence type="ECO:0000256" key="1">
    <source>
        <dbReference type="ARBA" id="ARBA00022737"/>
    </source>
</evidence>
<dbReference type="OrthoDB" id="48314at2759"/>
<dbReference type="PANTHER" id="PTHR46089">
    <property type="entry name" value="ALSIN HOMOLOG"/>
    <property type="match status" value="1"/>
</dbReference>
<dbReference type="SUPFAM" id="SSF82185">
    <property type="entry name" value="Histone H3 K4-specific methyltransferase SET7/9 N-terminal domain"/>
    <property type="match status" value="2"/>
</dbReference>
<dbReference type="Gene3D" id="2.30.29.30">
    <property type="entry name" value="Pleckstrin-homology domain (PH domain)/Phosphotyrosine-binding domain (PTB)"/>
    <property type="match status" value="1"/>
</dbReference>
<feature type="non-terminal residue" evidence="3">
    <location>
        <position position="1"/>
    </location>
</feature>
<name>A0A8K1FZN9_9PASS</name>
<evidence type="ECO:0000313" key="3">
    <source>
        <dbReference type="EMBL" id="TRZ08982.1"/>
    </source>
</evidence>
<feature type="non-terminal residue" evidence="3">
    <location>
        <position position="733"/>
    </location>
</feature>
<dbReference type="AlphaFoldDB" id="A0A8K1FZN9"/>
<accession>A0A8K1FZN9</accession>
<feature type="domain" description="Alsin-like PH-like" evidence="2">
    <location>
        <begin position="214"/>
        <end position="318"/>
    </location>
</feature>
<dbReference type="InterPro" id="IPR057248">
    <property type="entry name" value="Alsin-like_PH"/>
</dbReference>
<dbReference type="InterPro" id="IPR011993">
    <property type="entry name" value="PH-like_dom_sf"/>
</dbReference>
<dbReference type="SUPFAM" id="SSF50729">
    <property type="entry name" value="PH domain-like"/>
    <property type="match status" value="1"/>
</dbReference>
<reference evidence="3" key="1">
    <citation type="submission" date="2019-04" db="EMBL/GenBank/DDBJ databases">
        <title>Genome assembly of Zosterops borbonicus 15179.</title>
        <authorList>
            <person name="Leroy T."/>
            <person name="Anselmetti Y."/>
            <person name="Tilak M.-K."/>
            <person name="Nabholz B."/>
        </authorList>
    </citation>
    <scope>NUCLEOTIDE SEQUENCE</scope>
    <source>
        <strain evidence="3">HGM_15179</strain>
        <tissue evidence="3">Muscle</tissue>
    </source>
</reference>
<dbReference type="Gene3D" id="2.20.110.10">
    <property type="entry name" value="Histone H3 K4-specific methyltransferase SET7/9 N-terminal domain"/>
    <property type="match status" value="3"/>
</dbReference>
<evidence type="ECO:0000259" key="2">
    <source>
        <dbReference type="Pfam" id="PF25383"/>
    </source>
</evidence>
<comment type="caution">
    <text evidence="3">The sequence shown here is derived from an EMBL/GenBank/DDBJ whole genome shotgun (WGS) entry which is preliminary data.</text>
</comment>
<dbReference type="InterPro" id="IPR003409">
    <property type="entry name" value="MORN"/>
</dbReference>
<dbReference type="GO" id="GO:0016197">
    <property type="term" value="P:endosomal transport"/>
    <property type="evidence" value="ECO:0007669"/>
    <property type="project" value="TreeGrafter"/>
</dbReference>
<dbReference type="Pfam" id="PF25383">
    <property type="entry name" value="PH_alsin"/>
    <property type="match status" value="1"/>
</dbReference>
<dbReference type="GO" id="GO:0031410">
    <property type="term" value="C:cytoplasmic vesicle"/>
    <property type="evidence" value="ECO:0007669"/>
    <property type="project" value="TreeGrafter"/>
</dbReference>
<evidence type="ECO:0000313" key="4">
    <source>
        <dbReference type="Proteomes" id="UP000796761"/>
    </source>
</evidence>
<keyword evidence="4" id="KW-1185">Reference proteome</keyword>